<gene>
    <name evidence="2" type="ORF">CMUS01_00572</name>
</gene>
<organism evidence="2 3">
    <name type="scientific">Colletotrichum musicola</name>
    <dbReference type="NCBI Taxonomy" id="2175873"/>
    <lineage>
        <taxon>Eukaryota</taxon>
        <taxon>Fungi</taxon>
        <taxon>Dikarya</taxon>
        <taxon>Ascomycota</taxon>
        <taxon>Pezizomycotina</taxon>
        <taxon>Sordariomycetes</taxon>
        <taxon>Hypocreomycetidae</taxon>
        <taxon>Glomerellales</taxon>
        <taxon>Glomerellaceae</taxon>
        <taxon>Colletotrichum</taxon>
        <taxon>Colletotrichum orchidearum species complex</taxon>
    </lineage>
</organism>
<dbReference type="AlphaFoldDB" id="A0A8H6NYJ5"/>
<evidence type="ECO:0000313" key="3">
    <source>
        <dbReference type="Proteomes" id="UP000639643"/>
    </source>
</evidence>
<comment type="caution">
    <text evidence="2">The sequence shown here is derived from an EMBL/GenBank/DDBJ whole genome shotgun (WGS) entry which is preliminary data.</text>
</comment>
<dbReference type="Proteomes" id="UP000639643">
    <property type="component" value="Unassembled WGS sequence"/>
</dbReference>
<name>A0A8H6NYJ5_9PEZI</name>
<dbReference type="EMBL" id="WIGM01000008">
    <property type="protein sequence ID" value="KAF6844906.1"/>
    <property type="molecule type" value="Genomic_DNA"/>
</dbReference>
<feature type="region of interest" description="Disordered" evidence="1">
    <location>
        <begin position="16"/>
        <end position="56"/>
    </location>
</feature>
<protein>
    <submittedName>
        <fullName evidence="2">Uncharacterized protein</fullName>
    </submittedName>
</protein>
<reference evidence="2" key="1">
    <citation type="journal article" date="2020" name="Phytopathology">
        <title>Genome Sequence Resources of Colletotrichum truncatum, C. plurivorum, C. musicola, and C. sojae: Four Species Pathogenic to Soybean (Glycine max).</title>
        <authorList>
            <person name="Rogerio F."/>
            <person name="Boufleur T.R."/>
            <person name="Ciampi-Guillardi M."/>
            <person name="Sukno S.A."/>
            <person name="Thon M.R."/>
            <person name="Massola Junior N.S."/>
            <person name="Baroncelli R."/>
        </authorList>
    </citation>
    <scope>NUCLEOTIDE SEQUENCE</scope>
    <source>
        <strain evidence="2">LFN0074</strain>
    </source>
</reference>
<evidence type="ECO:0000256" key="1">
    <source>
        <dbReference type="SAM" id="MobiDB-lite"/>
    </source>
</evidence>
<evidence type="ECO:0000313" key="2">
    <source>
        <dbReference type="EMBL" id="KAF6844906.1"/>
    </source>
</evidence>
<proteinExistence type="predicted"/>
<feature type="region of interest" description="Disordered" evidence="1">
    <location>
        <begin position="92"/>
        <end position="112"/>
    </location>
</feature>
<keyword evidence="3" id="KW-1185">Reference proteome</keyword>
<sequence length="112" mass="11913">MAFSILVSEASLLVGSRPASRGGTHPLYPGLGFERRGTRPTPSTLEAGHEHGTGQRANLWALPGDRRQWPAWDKGCPELESLRSSELRSGRISDSNFGRFGGPKVTAGNGAG</sequence>
<accession>A0A8H6NYJ5</accession>